<feature type="transmembrane region" description="Helical" evidence="1">
    <location>
        <begin position="465"/>
        <end position="482"/>
    </location>
</feature>
<keyword evidence="3" id="KW-0808">Transferase</keyword>
<feature type="domain" description="Glycosyl transferase CAP10" evidence="2">
    <location>
        <begin position="868"/>
        <end position="1156"/>
    </location>
</feature>
<evidence type="ECO:0000313" key="3">
    <source>
        <dbReference type="EMBL" id="KAF5594800.1"/>
    </source>
</evidence>
<evidence type="ECO:0000313" key="4">
    <source>
        <dbReference type="Proteomes" id="UP000544095"/>
    </source>
</evidence>
<evidence type="ECO:0000259" key="2">
    <source>
        <dbReference type="SMART" id="SM00672"/>
    </source>
</evidence>
<dbReference type="InterPro" id="IPR051091">
    <property type="entry name" value="O-Glucosyltr/Glycosyltrsf_90"/>
</dbReference>
<sequence>MCLISKALSQIADSLPRVELTTILYPTERIKQAVSNLYANLVRFFIRAHEWCQEGKLLHLIHSITRPPELRYQDLLEDITANAREIDHLAASSAQVEIRDISFKLNTIAAKLESFQAIQSSALLHTHQTIVAKLESFQALHSSAQLDTNQMLSDLQFSQIMSHISKGKLGDPMEAFRFNISLQMRQDRARLSGTTNEFWQSPKLKVWSSAPESKVAIIKGGYHARHASRRFCINIIQQLQSKNIPVVWALRGPQNNTEEGKASTADLFKHLILQAFKLPQDCITERTMSLQCAQFHRANLEQDWLQLLGSFYGQRWFSEPFCSLQKRSSTMMTPRDFHSNPPTSIALALLLAVAASYLFRREDELLSEIICWACLPMIFRANTFLEHVSADLPARREPRHTLPSALSLWAVAGCLSLLSGCRAEADSFKLLPVLTPLLLWTEGGRDRNPQGRDAADNSKLAPLSSKLWIAAIIAALLTLVLIDWNYSGLVPSGVATGASFIAYVSFQSRPGGGHFLPHLNPFEEHIYSLAPRVTGLLSVASLARVTVFGLPRASPLYALFLGLVKALSWRYAATAARHTSWTLPTWMTTFGLLATRDPFDFTFESQALLNAVCALLCLAQIAGFVPRQIRPTRVLYACIMLTIIPYVTNIMAIYHAQTDAPAFTTETPHPVMALYNKAQKEFESQSRRQSTTFEAASNTYQSKYGREPPPGFRAWYDAARSNDSPLVDEFDSLYQAISPFWRLSGSEVLDAMHRAKSLPGSDLWLCTFSGTTSITKCSHSYRTFDRHISRMFNNILANFTDLPDVTFLVNHIDEPRVISHSSPEPSSPDDRRITMEDRSQQPIWDLLTKNCHQEDKEAEGEGNIDTFGLPFVTNISSAQDLCQHPEYSGSHGFIISPVSFRPIHDLVPIFSTGKLSTMSDILIPSPAYTEQEFIYDDSRDVDWDRKRHSLYWAGSTTGGFALDTHWQLFHRQRFVELAQNLRMNKSYQYLRTKGGVLQKVKSSFLNGRLFDVTFTRIFQCQRKACRDQDAYFDTKSWVDKDEALKSTLAFDIDGNGISGRYHKLLASKSVPLKQTLFQEWHDDRLIPWLHYVPISQSMEELPELVFYLTSTASGKEVARQIAERGRKWHTRAFREVDMGLYVYRLLLEMARLQDPQRAPWE</sequence>
<keyword evidence="1" id="KW-0812">Transmembrane</keyword>
<dbReference type="InterPro" id="IPR006598">
    <property type="entry name" value="CAP10"/>
</dbReference>
<dbReference type="AlphaFoldDB" id="A0A8H5URN3"/>
<organism evidence="3 4">
    <name type="scientific">Fusarium pseudoanthophilum</name>
    <dbReference type="NCBI Taxonomy" id="48495"/>
    <lineage>
        <taxon>Eukaryota</taxon>
        <taxon>Fungi</taxon>
        <taxon>Dikarya</taxon>
        <taxon>Ascomycota</taxon>
        <taxon>Pezizomycotina</taxon>
        <taxon>Sordariomycetes</taxon>
        <taxon>Hypocreomycetidae</taxon>
        <taxon>Hypocreales</taxon>
        <taxon>Nectriaceae</taxon>
        <taxon>Fusarium</taxon>
        <taxon>Fusarium fujikuroi species complex</taxon>
    </lineage>
</organism>
<dbReference type="PANTHER" id="PTHR12203:SF61">
    <property type="entry name" value="CAPSULE PROTEIN"/>
    <property type="match status" value="1"/>
</dbReference>
<keyword evidence="1" id="KW-1133">Transmembrane helix</keyword>
<dbReference type="SMART" id="SM00672">
    <property type="entry name" value="CAP10"/>
    <property type="match status" value="1"/>
</dbReference>
<comment type="caution">
    <text evidence="3">The sequence shown here is derived from an EMBL/GenBank/DDBJ whole genome shotgun (WGS) entry which is preliminary data.</text>
</comment>
<keyword evidence="1" id="KW-0472">Membrane</keyword>
<keyword evidence="4" id="KW-1185">Reference proteome</keyword>
<dbReference type="PANTHER" id="PTHR12203">
    <property type="entry name" value="KDEL LYS-ASP-GLU-LEU CONTAINING - RELATED"/>
    <property type="match status" value="1"/>
</dbReference>
<dbReference type="GO" id="GO:0016740">
    <property type="term" value="F:transferase activity"/>
    <property type="evidence" value="ECO:0007669"/>
    <property type="project" value="UniProtKB-KW"/>
</dbReference>
<dbReference type="Pfam" id="PF24809">
    <property type="entry name" value="DUF7708"/>
    <property type="match status" value="1"/>
</dbReference>
<gene>
    <name evidence="3" type="ORF">FPANT_4777</name>
</gene>
<dbReference type="Pfam" id="PF05686">
    <property type="entry name" value="Glyco_transf_90"/>
    <property type="match status" value="1"/>
</dbReference>
<dbReference type="Proteomes" id="UP000544095">
    <property type="component" value="Unassembled WGS sequence"/>
</dbReference>
<accession>A0A8H5URN3</accession>
<dbReference type="InterPro" id="IPR056125">
    <property type="entry name" value="DUF7708"/>
</dbReference>
<evidence type="ECO:0000256" key="1">
    <source>
        <dbReference type="SAM" id="Phobius"/>
    </source>
</evidence>
<proteinExistence type="predicted"/>
<name>A0A8H5URN3_9HYPO</name>
<feature type="transmembrane region" description="Helical" evidence="1">
    <location>
        <begin position="634"/>
        <end position="654"/>
    </location>
</feature>
<dbReference type="EMBL" id="JAAOAR010000220">
    <property type="protein sequence ID" value="KAF5594800.1"/>
    <property type="molecule type" value="Genomic_DNA"/>
</dbReference>
<reference evidence="3 4" key="1">
    <citation type="submission" date="2020-05" db="EMBL/GenBank/DDBJ databases">
        <title>Identification and distribution of gene clusters putatively required for synthesis of sphingolipid metabolism inhibitors in phylogenetically diverse species of the filamentous fungus Fusarium.</title>
        <authorList>
            <person name="Kim H.-S."/>
            <person name="Busman M."/>
            <person name="Brown D.W."/>
            <person name="Divon H."/>
            <person name="Uhlig S."/>
            <person name="Proctor R.H."/>
        </authorList>
    </citation>
    <scope>NUCLEOTIDE SEQUENCE [LARGE SCALE GENOMIC DNA]</scope>
    <source>
        <strain evidence="3 4">NRRL 25211</strain>
    </source>
</reference>
<protein>
    <submittedName>
        <fullName evidence="3">Beta-1 2-xylosyltransferase 1</fullName>
    </submittedName>
</protein>